<accession>A0AAQ4DJ25</accession>
<organism evidence="5 6">
    <name type="scientific">Amblyomma americanum</name>
    <name type="common">Lone star tick</name>
    <dbReference type="NCBI Taxonomy" id="6943"/>
    <lineage>
        <taxon>Eukaryota</taxon>
        <taxon>Metazoa</taxon>
        <taxon>Ecdysozoa</taxon>
        <taxon>Arthropoda</taxon>
        <taxon>Chelicerata</taxon>
        <taxon>Arachnida</taxon>
        <taxon>Acari</taxon>
        <taxon>Parasitiformes</taxon>
        <taxon>Ixodida</taxon>
        <taxon>Ixodoidea</taxon>
        <taxon>Ixodidae</taxon>
        <taxon>Amblyomminae</taxon>
        <taxon>Amblyomma</taxon>
    </lineage>
</organism>
<dbReference type="Proteomes" id="UP001321473">
    <property type="component" value="Unassembled WGS sequence"/>
</dbReference>
<comment type="caution">
    <text evidence="5">The sequence shown here is derived from an EMBL/GenBank/DDBJ whole genome shotgun (WGS) entry which is preliminary data.</text>
</comment>
<dbReference type="GO" id="GO:0003723">
    <property type="term" value="F:RNA binding"/>
    <property type="evidence" value="ECO:0007669"/>
    <property type="project" value="TreeGrafter"/>
</dbReference>
<dbReference type="InterPro" id="IPR001680">
    <property type="entry name" value="WD40_rpt"/>
</dbReference>
<keyword evidence="1" id="KW-0853">WD repeat</keyword>
<proteinExistence type="inferred from homology"/>
<dbReference type="AlphaFoldDB" id="A0AAQ4DJ25"/>
<dbReference type="GO" id="GO:0003743">
    <property type="term" value="F:translation initiation factor activity"/>
    <property type="evidence" value="ECO:0007669"/>
    <property type="project" value="TreeGrafter"/>
</dbReference>
<dbReference type="GO" id="GO:0002183">
    <property type="term" value="P:cytoplasmic translational initiation"/>
    <property type="evidence" value="ECO:0007669"/>
    <property type="project" value="TreeGrafter"/>
</dbReference>
<evidence type="ECO:0000313" key="6">
    <source>
        <dbReference type="Proteomes" id="UP001321473"/>
    </source>
</evidence>
<dbReference type="Pfam" id="PF00400">
    <property type="entry name" value="WD40"/>
    <property type="match status" value="1"/>
</dbReference>
<evidence type="ECO:0000256" key="4">
    <source>
        <dbReference type="ARBA" id="ARBA00040390"/>
    </source>
</evidence>
<dbReference type="PANTHER" id="PTHR19877">
    <property type="entry name" value="EUKARYOTIC TRANSLATION INITIATION FACTOR 3 SUBUNIT I"/>
    <property type="match status" value="1"/>
</dbReference>
<keyword evidence="2" id="KW-0677">Repeat</keyword>
<dbReference type="PANTHER" id="PTHR19877:SF1">
    <property type="entry name" value="EUKARYOTIC TRANSLATION INITIATION FACTOR 3 SUBUNIT I"/>
    <property type="match status" value="1"/>
</dbReference>
<dbReference type="InterPro" id="IPR036322">
    <property type="entry name" value="WD40_repeat_dom_sf"/>
</dbReference>
<dbReference type="GO" id="GO:0071541">
    <property type="term" value="C:eukaryotic translation initiation factor 3 complex, eIF3m"/>
    <property type="evidence" value="ECO:0007669"/>
    <property type="project" value="TreeGrafter"/>
</dbReference>
<dbReference type="SUPFAM" id="SSF50978">
    <property type="entry name" value="WD40 repeat-like"/>
    <property type="match status" value="1"/>
</dbReference>
<dbReference type="Gene3D" id="2.130.10.10">
    <property type="entry name" value="YVTN repeat-like/Quinoprotein amine dehydrogenase"/>
    <property type="match status" value="1"/>
</dbReference>
<evidence type="ECO:0000313" key="5">
    <source>
        <dbReference type="EMBL" id="KAK8762465.1"/>
    </source>
</evidence>
<protein>
    <recommendedName>
        <fullName evidence="4">Serine-threonine kinase receptor-associated protein</fullName>
    </recommendedName>
</protein>
<gene>
    <name evidence="5" type="ORF">V5799_026275</name>
</gene>
<evidence type="ECO:0000256" key="1">
    <source>
        <dbReference type="ARBA" id="ARBA00022574"/>
    </source>
</evidence>
<dbReference type="EMBL" id="JARKHS020030086">
    <property type="protein sequence ID" value="KAK8762465.1"/>
    <property type="molecule type" value="Genomic_DNA"/>
</dbReference>
<evidence type="ECO:0000256" key="3">
    <source>
        <dbReference type="ARBA" id="ARBA00038394"/>
    </source>
</evidence>
<reference evidence="5 6" key="1">
    <citation type="journal article" date="2023" name="Arcadia Sci">
        <title>De novo assembly of a long-read Amblyomma americanum tick genome.</title>
        <authorList>
            <person name="Chou S."/>
            <person name="Poskanzer K.E."/>
            <person name="Rollins M."/>
            <person name="Thuy-Boun P.S."/>
        </authorList>
    </citation>
    <scope>NUCLEOTIDE SEQUENCE [LARGE SCALE GENOMIC DNA]</scope>
    <source>
        <strain evidence="5">F_SG_1</strain>
        <tissue evidence="5">Salivary glands</tissue>
    </source>
</reference>
<name>A0AAQ4DJ25_AMBAM</name>
<comment type="similarity">
    <text evidence="3">Belongs to the WD repeat STRAP family.</text>
</comment>
<keyword evidence="6" id="KW-1185">Reference proteome</keyword>
<dbReference type="InterPro" id="IPR015943">
    <property type="entry name" value="WD40/YVTN_repeat-like_dom_sf"/>
</dbReference>
<sequence>MLHGHERAITQIKYNREGDLLFSCAKDHSPNVYYSLNGERLGNFIGHAGAVWCIDVNCILMRVPQASPATNSA</sequence>
<evidence type="ECO:0000256" key="2">
    <source>
        <dbReference type="ARBA" id="ARBA00022737"/>
    </source>
</evidence>